<evidence type="ECO:0000256" key="8">
    <source>
        <dbReference type="SAM" id="MobiDB-lite"/>
    </source>
</evidence>
<dbReference type="AlphaFoldDB" id="A0A4R7SX08"/>
<feature type="transmembrane region" description="Helical" evidence="9">
    <location>
        <begin position="331"/>
        <end position="350"/>
    </location>
</feature>
<evidence type="ECO:0000313" key="10">
    <source>
        <dbReference type="EMBL" id="TDU83409.1"/>
    </source>
</evidence>
<keyword evidence="11" id="KW-1185">Reference proteome</keyword>
<dbReference type="GO" id="GO:0005886">
    <property type="term" value="C:plasma membrane"/>
    <property type="evidence" value="ECO:0007669"/>
    <property type="project" value="UniProtKB-SubCell"/>
</dbReference>
<dbReference type="GO" id="GO:0016758">
    <property type="term" value="F:hexosyltransferase activity"/>
    <property type="evidence" value="ECO:0007669"/>
    <property type="project" value="InterPro"/>
</dbReference>
<dbReference type="Pfam" id="PF09594">
    <property type="entry name" value="GT87"/>
    <property type="match status" value="1"/>
</dbReference>
<comment type="caution">
    <text evidence="10">The sequence shown here is derived from an EMBL/GenBank/DDBJ whole genome shotgun (WGS) entry which is preliminary data.</text>
</comment>
<feature type="transmembrane region" description="Helical" evidence="9">
    <location>
        <begin position="271"/>
        <end position="293"/>
    </location>
</feature>
<keyword evidence="2" id="KW-1003">Cell membrane</keyword>
<comment type="subcellular location">
    <subcellularLocation>
        <location evidence="1">Cell membrane</location>
        <topology evidence="1">Multi-pass membrane protein</topology>
    </subcellularLocation>
</comment>
<feature type="region of interest" description="Disordered" evidence="8">
    <location>
        <begin position="463"/>
        <end position="487"/>
    </location>
</feature>
<evidence type="ECO:0000256" key="7">
    <source>
        <dbReference type="ARBA" id="ARBA00024033"/>
    </source>
</evidence>
<organism evidence="10 11">
    <name type="scientific">Kribbella voronezhensis</name>
    <dbReference type="NCBI Taxonomy" id="2512212"/>
    <lineage>
        <taxon>Bacteria</taxon>
        <taxon>Bacillati</taxon>
        <taxon>Actinomycetota</taxon>
        <taxon>Actinomycetes</taxon>
        <taxon>Propionibacteriales</taxon>
        <taxon>Kribbellaceae</taxon>
        <taxon>Kribbella</taxon>
    </lineage>
</organism>
<evidence type="ECO:0000256" key="2">
    <source>
        <dbReference type="ARBA" id="ARBA00022475"/>
    </source>
</evidence>
<evidence type="ECO:0000256" key="9">
    <source>
        <dbReference type="SAM" id="Phobius"/>
    </source>
</evidence>
<proteinExistence type="inferred from homology"/>
<protein>
    <submittedName>
        <fullName evidence="10">Putative membrane protein</fullName>
    </submittedName>
</protein>
<dbReference type="InterPro" id="IPR018584">
    <property type="entry name" value="GT87"/>
</dbReference>
<keyword evidence="4 9" id="KW-0812">Transmembrane</keyword>
<evidence type="ECO:0000256" key="5">
    <source>
        <dbReference type="ARBA" id="ARBA00022989"/>
    </source>
</evidence>
<keyword evidence="3" id="KW-0808">Transferase</keyword>
<feature type="transmembrane region" description="Helical" evidence="9">
    <location>
        <begin position="356"/>
        <end position="375"/>
    </location>
</feature>
<dbReference type="RefSeq" id="WP_133982632.1">
    <property type="nucleotide sequence ID" value="NZ_SOCE01000002.1"/>
</dbReference>
<dbReference type="OrthoDB" id="3348156at2"/>
<keyword evidence="6 9" id="KW-0472">Membrane</keyword>
<dbReference type="PIRSF" id="PIRSF010361">
    <property type="entry name" value="UCP010361"/>
    <property type="match status" value="1"/>
</dbReference>
<gene>
    <name evidence="10" type="ORF">EV138_5873</name>
</gene>
<feature type="transmembrane region" description="Helical" evidence="9">
    <location>
        <begin position="156"/>
        <end position="177"/>
    </location>
</feature>
<evidence type="ECO:0000256" key="3">
    <source>
        <dbReference type="ARBA" id="ARBA00022679"/>
    </source>
</evidence>
<feature type="transmembrane region" description="Helical" evidence="9">
    <location>
        <begin position="396"/>
        <end position="417"/>
    </location>
</feature>
<accession>A0A4R7SX08</accession>
<feature type="transmembrane region" description="Helical" evidence="9">
    <location>
        <begin position="235"/>
        <end position="259"/>
    </location>
</feature>
<evidence type="ECO:0000313" key="11">
    <source>
        <dbReference type="Proteomes" id="UP000295151"/>
    </source>
</evidence>
<dbReference type="EMBL" id="SOCE01000002">
    <property type="protein sequence ID" value="TDU83409.1"/>
    <property type="molecule type" value="Genomic_DNA"/>
</dbReference>
<feature type="transmembrane region" description="Helical" evidence="9">
    <location>
        <begin position="429"/>
        <end position="448"/>
    </location>
</feature>
<reference evidence="10 11" key="1">
    <citation type="submission" date="2019-03" db="EMBL/GenBank/DDBJ databases">
        <title>Genomic Encyclopedia of Type Strains, Phase III (KMG-III): the genomes of soil and plant-associated and newly described type strains.</title>
        <authorList>
            <person name="Whitman W."/>
        </authorList>
    </citation>
    <scope>NUCLEOTIDE SEQUENCE [LARGE SCALE GENOMIC DNA]</scope>
    <source>
        <strain evidence="10 11">VKM Ac-2575</strain>
    </source>
</reference>
<sequence>MSTVTSRRTQDSQPRSAPTEVDPAVASLSVGLGGVAGRFARLGGSWWTPLRIALAVCTITFALGVLQKAPCMANGWDRQDWRPFKALCYSDIGYLYQERGFAEGNRPFLDTGNYPVLEYPVLTGGFMEVAAKITWQITGDPKKDLTPEQKRDTAGVFFVVNVVLLFLCTLLLVGLTVGTARGVASRPGAARGQPLDALYVAAAPVLAFTSTINWDLFAVVLTAGAMYAWSRGKPIWFGILLGLGTAAKFYPFLLLGPLLIVCLRGRKLWPWFQATVAAIFAWGVVNAPIYLLAKNEWMSFWVFNDERESDYGSIWYVLKLAKHEVTDVNQLNIVVFAGLCLSIAILGMMAPRPPRFAQLAFLVVAAFLLVNKVYSPQYVLWLLPLVALARPRLRDWLIWQACESFYWMMVWLHLAQFLAPGQPEAPDKIYWFAVILRMAGTLWLMLVVSRDILLPEKDPVRQGDLVDDPSDGVVSDLPPRQLDPAHA</sequence>
<dbReference type="InterPro" id="IPR016570">
    <property type="entry name" value="UCP010361"/>
</dbReference>
<evidence type="ECO:0000256" key="1">
    <source>
        <dbReference type="ARBA" id="ARBA00004651"/>
    </source>
</evidence>
<feature type="transmembrane region" description="Helical" evidence="9">
    <location>
        <begin position="197"/>
        <end position="223"/>
    </location>
</feature>
<name>A0A4R7SX08_9ACTN</name>
<comment type="similarity">
    <text evidence="7">Belongs to the glycosyltransferase 87 family.</text>
</comment>
<evidence type="ECO:0000256" key="4">
    <source>
        <dbReference type="ARBA" id="ARBA00022692"/>
    </source>
</evidence>
<feature type="compositionally biased region" description="Polar residues" evidence="8">
    <location>
        <begin position="1"/>
        <end position="16"/>
    </location>
</feature>
<dbReference type="Proteomes" id="UP000295151">
    <property type="component" value="Unassembled WGS sequence"/>
</dbReference>
<keyword evidence="5 9" id="KW-1133">Transmembrane helix</keyword>
<evidence type="ECO:0000256" key="6">
    <source>
        <dbReference type="ARBA" id="ARBA00023136"/>
    </source>
</evidence>
<feature type="region of interest" description="Disordered" evidence="8">
    <location>
        <begin position="1"/>
        <end position="22"/>
    </location>
</feature>